<keyword evidence="4" id="KW-0808">Transferase</keyword>
<dbReference type="RefSeq" id="WP_197746130.1">
    <property type="nucleotide sequence ID" value="NZ_AP022821.1"/>
</dbReference>
<keyword evidence="3" id="KW-0597">Phosphoprotein</keyword>
<dbReference type="EMBL" id="FSQX01000001">
    <property type="protein sequence ID" value="SIN70518.1"/>
    <property type="molecule type" value="Genomic_DNA"/>
</dbReference>
<comment type="catalytic activity">
    <reaction evidence="1">
        <text>ATP + protein L-histidine = ADP + protein N-phospho-L-histidine.</text>
        <dbReference type="EC" id="2.7.13.3"/>
    </reaction>
</comment>
<dbReference type="PANTHER" id="PTHR43304:SF1">
    <property type="entry name" value="PAC DOMAIN-CONTAINING PROTEIN"/>
    <property type="match status" value="1"/>
</dbReference>
<dbReference type="Proteomes" id="UP000199493">
    <property type="component" value="Unassembled WGS sequence"/>
</dbReference>
<dbReference type="EMBL" id="FODB01000012">
    <property type="protein sequence ID" value="SEN45444.1"/>
    <property type="molecule type" value="Genomic_DNA"/>
</dbReference>
<dbReference type="Proteomes" id="UP000185024">
    <property type="component" value="Unassembled WGS sequence"/>
</dbReference>
<evidence type="ECO:0000313" key="10">
    <source>
        <dbReference type="Proteomes" id="UP000199493"/>
    </source>
</evidence>
<dbReference type="Gene3D" id="2.10.70.100">
    <property type="match status" value="1"/>
</dbReference>
<dbReference type="Gene3D" id="3.30.450.20">
    <property type="entry name" value="PAS domain"/>
    <property type="match status" value="1"/>
</dbReference>
<dbReference type="NCBIfam" id="TIGR00229">
    <property type="entry name" value="sensory_box"/>
    <property type="match status" value="1"/>
</dbReference>
<reference evidence="8 9" key="2">
    <citation type="submission" date="2016-11" db="EMBL/GenBank/DDBJ databases">
        <authorList>
            <person name="Jaros S."/>
            <person name="Januszkiewicz K."/>
            <person name="Wedrychowicz H."/>
        </authorList>
    </citation>
    <scope>NUCLEOTIDE SEQUENCE [LARGE SCALE GENOMIC DNA]</scope>
    <source>
        <strain evidence="8 9">ACAM 239</strain>
    </source>
</reference>
<feature type="domain" description="PAC" evidence="6">
    <location>
        <begin position="79"/>
        <end position="132"/>
    </location>
</feature>
<protein>
    <recommendedName>
        <fullName evidence="2">histidine kinase</fullName>
        <ecNumber evidence="2">2.7.13.3</ecNumber>
    </recommendedName>
</protein>
<dbReference type="STRING" id="77097.SAMN04490369_101233"/>
<dbReference type="EC" id="2.7.13.3" evidence="2"/>
<dbReference type="Pfam" id="PF08447">
    <property type="entry name" value="PAS_3"/>
    <property type="match status" value="1"/>
</dbReference>
<sequence>MNETPQISARHGDQINQNAHSGSWHLDLGSQLLTCSDEACRVLGLDVGAPIAFERFLQCIHPEDRPLFDRAWDAAMCGKSLDLQYRIVSGGQVRWIHLRATFKGDASGRPRAADGTVEDITDLKRVEQALNSMRRQREELASHVPGMLYQYRLRPDGSSDSPFH</sequence>
<dbReference type="GO" id="GO:0004673">
    <property type="term" value="F:protein histidine kinase activity"/>
    <property type="evidence" value="ECO:0007669"/>
    <property type="project" value="UniProtKB-EC"/>
</dbReference>
<dbReference type="AlphaFoldDB" id="A0A1N6DID4"/>
<dbReference type="InterPro" id="IPR013655">
    <property type="entry name" value="PAS_fold_3"/>
</dbReference>
<dbReference type="SUPFAM" id="SSF55785">
    <property type="entry name" value="PYP-like sensor domain (PAS domain)"/>
    <property type="match status" value="1"/>
</dbReference>
<dbReference type="GeneID" id="97278744"/>
<dbReference type="CDD" id="cd00130">
    <property type="entry name" value="PAS"/>
    <property type="match status" value="1"/>
</dbReference>
<evidence type="ECO:0000256" key="5">
    <source>
        <dbReference type="ARBA" id="ARBA00022777"/>
    </source>
</evidence>
<keyword evidence="5" id="KW-0418">Kinase</keyword>
<evidence type="ECO:0000313" key="7">
    <source>
        <dbReference type="EMBL" id="SEN45444.1"/>
    </source>
</evidence>
<organism evidence="8 9">
    <name type="scientific">Vreelandella aquamarina</name>
    <dbReference type="NCBI Taxonomy" id="77097"/>
    <lineage>
        <taxon>Bacteria</taxon>
        <taxon>Pseudomonadati</taxon>
        <taxon>Pseudomonadota</taxon>
        <taxon>Gammaproteobacteria</taxon>
        <taxon>Oceanospirillales</taxon>
        <taxon>Halomonadaceae</taxon>
        <taxon>Vreelandella</taxon>
    </lineage>
</organism>
<evidence type="ECO:0000256" key="2">
    <source>
        <dbReference type="ARBA" id="ARBA00012438"/>
    </source>
</evidence>
<name>A0A1N6DID4_9GAMM</name>
<dbReference type="InterPro" id="IPR000014">
    <property type="entry name" value="PAS"/>
</dbReference>
<dbReference type="InterPro" id="IPR052162">
    <property type="entry name" value="Sensor_kinase/Photoreceptor"/>
</dbReference>
<evidence type="ECO:0000256" key="1">
    <source>
        <dbReference type="ARBA" id="ARBA00000085"/>
    </source>
</evidence>
<accession>A0A1N6DID4</accession>
<dbReference type="InterPro" id="IPR000700">
    <property type="entry name" value="PAS-assoc_C"/>
</dbReference>
<evidence type="ECO:0000256" key="4">
    <source>
        <dbReference type="ARBA" id="ARBA00022679"/>
    </source>
</evidence>
<accession>A0A1H8GNX3</accession>
<gene>
    <name evidence="7" type="ORF">SAMN04490369_101233</name>
    <name evidence="8" type="ORF">SAMN05878438_2638</name>
</gene>
<reference evidence="7 10" key="1">
    <citation type="submission" date="2016-10" db="EMBL/GenBank/DDBJ databases">
        <authorList>
            <person name="de Groot N.N."/>
        </authorList>
    </citation>
    <scope>NUCLEOTIDE SEQUENCE [LARGE SCALE GENOMIC DNA]</scope>
    <source>
        <strain evidence="7 10">558</strain>
    </source>
</reference>
<dbReference type="PROSITE" id="PS50113">
    <property type="entry name" value="PAC"/>
    <property type="match status" value="1"/>
</dbReference>
<dbReference type="PANTHER" id="PTHR43304">
    <property type="entry name" value="PHYTOCHROME-LIKE PROTEIN CPH1"/>
    <property type="match status" value="1"/>
</dbReference>
<proteinExistence type="predicted"/>
<evidence type="ECO:0000259" key="6">
    <source>
        <dbReference type="PROSITE" id="PS50113"/>
    </source>
</evidence>
<dbReference type="InterPro" id="IPR035965">
    <property type="entry name" value="PAS-like_dom_sf"/>
</dbReference>
<evidence type="ECO:0000256" key="3">
    <source>
        <dbReference type="ARBA" id="ARBA00022553"/>
    </source>
</evidence>
<evidence type="ECO:0000313" key="8">
    <source>
        <dbReference type="EMBL" id="SIN70518.1"/>
    </source>
</evidence>
<evidence type="ECO:0000313" key="9">
    <source>
        <dbReference type="Proteomes" id="UP000185024"/>
    </source>
</evidence>